<accession>Q8TW92</accession>
<sequence length="402" mass="44679">MALEPGQIIAFITLFSILFSIIVITPPLLVVLARGLARREARCRRETLDDHVILRSYPILIPPGLSMVSSYIVFLISILVECGVCIVTKEKHLHFLRLTAILIIVTITASLSLWLAAMTPYITIAKVLPSNHKIRIKLFTITYQPILIASFSENIHTNNIQLELKTRGSELIKYSISKRTERLLRTLFSTLDGVERVNFYLGVLKPGSSIIEVKHNPENGNIVSVITPGITLTTSQSNTNLDKVYNFDALATVTLPLLLGRNSYTSTLRDIEEKTNVSLDRISLLEWLIEFAVVGSKGVSLVESSHRIVKSNGLMLLSSLHPAFTPIIVYVLSLVIVYYIICTILKASSDPLHAILFYVIVPQLASVAVSTGISLVISPITSKRKVLDLLTEVMYLYKARRG</sequence>
<keyword evidence="1" id="KW-0812">Transmembrane</keyword>
<reference evidence="2 3" key="1">
    <citation type="journal article" date="2002" name="Proc. Natl. Acad. Sci. U.S.A.">
        <title>The complete genome of hyperthermophile Methanopyrus kandleri AV19 and monophyly of archaeal methanogens.</title>
        <authorList>
            <person name="Slesarev A.I."/>
            <person name="Mezhevaya K.V."/>
            <person name="Makarova K.S."/>
            <person name="Polushin N.N."/>
            <person name="Shcherbinina O.V."/>
            <person name="Shakhova V.V."/>
            <person name="Belova G.I."/>
            <person name="Aravind L."/>
            <person name="Natale D.A."/>
            <person name="Rogozin I.B."/>
            <person name="Tatusov R.L."/>
            <person name="Wolf Y.I."/>
            <person name="Stetter K.O."/>
            <person name="Malykh A.G."/>
            <person name="Koonin E.V."/>
            <person name="Kozyavkin S.A."/>
        </authorList>
    </citation>
    <scope>NUCLEOTIDE SEQUENCE [LARGE SCALE GENOMIC DNA]</scope>
    <source>
        <strain evidence="3">AV19 / DSM 6324 / JCM 9639 / NBRC 100938</strain>
    </source>
</reference>
<keyword evidence="1" id="KW-0472">Membrane</keyword>
<protein>
    <submittedName>
        <fullName evidence="2">Predicted membrane protein</fullName>
    </submittedName>
</protein>
<proteinExistence type="predicted"/>
<dbReference type="HOGENOM" id="CLU_684455_0_0_2"/>
<keyword evidence="3" id="KW-1185">Reference proteome</keyword>
<organism evidence="2 3">
    <name type="scientific">Methanopyrus kandleri (strain AV19 / DSM 6324 / JCM 9639 / NBRC 100938)</name>
    <dbReference type="NCBI Taxonomy" id="190192"/>
    <lineage>
        <taxon>Archaea</taxon>
        <taxon>Methanobacteriati</taxon>
        <taxon>Methanobacteriota</taxon>
        <taxon>Methanomada group</taxon>
        <taxon>Methanopyri</taxon>
        <taxon>Methanopyrales</taxon>
        <taxon>Methanopyraceae</taxon>
        <taxon>Methanopyrus</taxon>
    </lineage>
</organism>
<dbReference type="EMBL" id="AE009439">
    <property type="protein sequence ID" value="AAM02357.1"/>
    <property type="molecule type" value="Genomic_DNA"/>
</dbReference>
<gene>
    <name evidence="2" type="ordered locus">MK1144</name>
</gene>
<dbReference type="KEGG" id="mka:MK1144"/>
<dbReference type="AlphaFoldDB" id="Q8TW92"/>
<dbReference type="Proteomes" id="UP000001826">
    <property type="component" value="Chromosome"/>
</dbReference>
<feature type="transmembrane region" description="Helical" evidence="1">
    <location>
        <begin position="6"/>
        <end position="36"/>
    </location>
</feature>
<dbReference type="EnsemblBacteria" id="AAM02357">
    <property type="protein sequence ID" value="AAM02357"/>
    <property type="gene ID" value="MK1144"/>
</dbReference>
<feature type="transmembrane region" description="Helical" evidence="1">
    <location>
        <begin position="314"/>
        <end position="341"/>
    </location>
</feature>
<evidence type="ECO:0000256" key="1">
    <source>
        <dbReference type="SAM" id="Phobius"/>
    </source>
</evidence>
<feature type="transmembrane region" description="Helical" evidence="1">
    <location>
        <begin position="100"/>
        <end position="128"/>
    </location>
</feature>
<evidence type="ECO:0000313" key="3">
    <source>
        <dbReference type="Proteomes" id="UP000001826"/>
    </source>
</evidence>
<feature type="transmembrane region" description="Helical" evidence="1">
    <location>
        <begin position="353"/>
        <end position="377"/>
    </location>
</feature>
<dbReference type="InParanoid" id="Q8TW92"/>
<keyword evidence="1" id="KW-1133">Transmembrane helix</keyword>
<dbReference type="PaxDb" id="190192-MK1144"/>
<feature type="transmembrane region" description="Helical" evidence="1">
    <location>
        <begin position="57"/>
        <end position="80"/>
    </location>
</feature>
<evidence type="ECO:0000313" key="2">
    <source>
        <dbReference type="EMBL" id="AAM02357.1"/>
    </source>
</evidence>
<name>Q8TW92_METKA</name>